<dbReference type="GO" id="GO:0005743">
    <property type="term" value="C:mitochondrial inner membrane"/>
    <property type="evidence" value="ECO:0007669"/>
    <property type="project" value="UniProtKB-SubCell"/>
</dbReference>
<sequence length="773" mass="85204">MASTRLLGAFRHLTRANPFLIEGRCLHTTAGLHGQYITYEKKGEVAVLRMNDPNKKVNVLNEEVMTEMNDCMDRIEYDWDILGAVLISEKPNCFIAGADINMIKAANSEEEVYKIARAGQATLVRMNRFQKPFVAAINGQCLGGGLETALHCQYRIAVDRKETILGQPEVKLGLIPGAGGTVRLQEMLPTKDAADIMLTGKNINAKKAKKMGLVDSLVQPLGPGVDDPDHATQTLLEEVAIQAVLDMCTGKIRRQRRSDYMKIVDWLIEADTKFEKDTFPYLRTWKPLFWKNARKQVVKLTGGHYPAPLKILDLMEAQIDTRNMDDYEWEAKAFAALSQTPQARSLMHLYEGTTHCKKNTYGEPKKPVKNVAVLGAGLMGAGIAEVSIDKGYHITMKDMAQSGLNRGVLQVEKCIQTMVKKKKITSFEAEEVMSHLNPTLTYEDFGKCDLVIEAVFEDINIKHKVIKEVEEHIPAHCIVATNTSALPISEIAKASKRPENVIGMHYFSPVDKMPLLEIITTPKTSQEAKATAVSVGLKQGKLVIVVGDGPGFYTTRILAPMLSEAILLLQEGVSPTDLDKATKAFGFPVGIATLADEVGIDVAAHVAEDLGKAFGARFGGGDPMVLKEMVSKGMLGRKSGMGCFMYEGPGQAKTKNENEDALGILENYKQTPKVENSVENIQMRLVTRFVNEAIYSLQDGILKEPLDGDMGAVMGLGFPPFLGGPFHYVDTIGAKKMVKIMEEFQEAYGEAFAPCQLLLDHAKKKSTKFYPKK</sequence>
<comment type="catalytic activity">
    <reaction evidence="1">
        <text>(3S)-hydroxyhexadecanoyl-CoA = (2E)-hexadecenoyl-CoA + H2O</text>
        <dbReference type="Rhea" id="RHEA:31163"/>
        <dbReference type="ChEBI" id="CHEBI:15377"/>
        <dbReference type="ChEBI" id="CHEBI:61526"/>
        <dbReference type="ChEBI" id="CHEBI:62613"/>
    </reaction>
    <physiologicalReaction direction="right-to-left" evidence="1">
        <dbReference type="Rhea" id="RHEA:31165"/>
    </physiologicalReaction>
</comment>
<reference evidence="45" key="1">
    <citation type="submission" date="2025-08" db="UniProtKB">
        <authorList>
            <consortium name="RefSeq"/>
        </authorList>
    </citation>
    <scope>IDENTIFICATION</scope>
    <source>
        <tissue evidence="45">Gonads</tissue>
    </source>
</reference>
<evidence type="ECO:0000256" key="32">
    <source>
        <dbReference type="ARBA" id="ARBA00052945"/>
    </source>
</evidence>
<keyword evidence="11" id="KW-0276">Fatty acid metabolism</keyword>
<feature type="site" description="Important for hydroxyacyl-coenzyme A dehydrogenase activity" evidence="40">
    <location>
        <position position="505"/>
    </location>
</feature>
<evidence type="ECO:0000256" key="10">
    <source>
        <dbReference type="ARBA" id="ARBA00022792"/>
    </source>
</evidence>
<dbReference type="KEGG" id="lak:106173898"/>
<dbReference type="PROSITE" id="PS00166">
    <property type="entry name" value="ENOYL_COA_HYDRATASE"/>
    <property type="match status" value="1"/>
</dbReference>
<organism evidence="44 45">
    <name type="scientific">Lingula anatina</name>
    <name type="common">Brachiopod</name>
    <name type="synonym">Lingula unguis</name>
    <dbReference type="NCBI Taxonomy" id="7574"/>
    <lineage>
        <taxon>Eukaryota</taxon>
        <taxon>Metazoa</taxon>
        <taxon>Spiralia</taxon>
        <taxon>Lophotrochozoa</taxon>
        <taxon>Brachiopoda</taxon>
        <taxon>Linguliformea</taxon>
        <taxon>Lingulata</taxon>
        <taxon>Lingulida</taxon>
        <taxon>Linguloidea</taxon>
        <taxon>Lingulidae</taxon>
        <taxon>Lingula</taxon>
    </lineage>
</organism>
<evidence type="ECO:0000256" key="34">
    <source>
        <dbReference type="ARBA" id="ARBA00062153"/>
    </source>
</evidence>
<comment type="catalytic activity">
    <reaction evidence="28">
        <text>(3S)-hydroxyoctanoyl-CoA + NAD(+) = 3-oxooctanoyl-CoA + NADH + H(+)</text>
        <dbReference type="Rhea" id="RHEA:31195"/>
        <dbReference type="ChEBI" id="CHEBI:15378"/>
        <dbReference type="ChEBI" id="CHEBI:57540"/>
        <dbReference type="ChEBI" id="CHEBI:57945"/>
        <dbReference type="ChEBI" id="CHEBI:62617"/>
        <dbReference type="ChEBI" id="CHEBI:62619"/>
    </reaction>
    <physiologicalReaction direction="left-to-right" evidence="28">
        <dbReference type="Rhea" id="RHEA:31196"/>
    </physiologicalReaction>
</comment>
<dbReference type="STRING" id="7574.A0A1S3JJX9"/>
<dbReference type="CDD" id="cd06558">
    <property type="entry name" value="crotonase-like"/>
    <property type="match status" value="1"/>
</dbReference>
<dbReference type="GO" id="GO:0016740">
    <property type="term" value="F:transferase activity"/>
    <property type="evidence" value="ECO:0007669"/>
    <property type="project" value="UniProtKB-KW"/>
</dbReference>
<evidence type="ECO:0000256" key="11">
    <source>
        <dbReference type="ARBA" id="ARBA00022832"/>
    </source>
</evidence>
<evidence type="ECO:0000256" key="19">
    <source>
        <dbReference type="ARBA" id="ARBA00023239"/>
    </source>
</evidence>
<dbReference type="Pfam" id="PF00378">
    <property type="entry name" value="ECH_1"/>
    <property type="match status" value="1"/>
</dbReference>
<dbReference type="EC" id="4.2.1.17" evidence="6"/>
<dbReference type="InterPro" id="IPR036291">
    <property type="entry name" value="NAD(P)-bd_dom_sf"/>
</dbReference>
<dbReference type="FunFam" id="1.10.1040.50:FF:000002">
    <property type="entry name" value="Trifunctional enzyme subunit alpha, mitochondrial"/>
    <property type="match status" value="1"/>
</dbReference>
<dbReference type="GO" id="GO:0004300">
    <property type="term" value="F:enoyl-CoA hydratase activity"/>
    <property type="evidence" value="ECO:0007669"/>
    <property type="project" value="UniProtKB-EC"/>
</dbReference>
<comment type="similarity">
    <text evidence="4">In the central section; belongs to the 3-hydroxyacyl-CoA dehydrogenase family.</text>
</comment>
<evidence type="ECO:0000256" key="31">
    <source>
        <dbReference type="ARBA" id="ARBA00052860"/>
    </source>
</evidence>
<evidence type="ECO:0000256" key="8">
    <source>
        <dbReference type="ARBA" id="ARBA00022553"/>
    </source>
</evidence>
<keyword evidence="14" id="KW-0560">Oxidoreductase</keyword>
<comment type="catalytic activity">
    <reaction evidence="24">
        <text>1'-[1,2-di-(9Z,12Z-octadecadienoyl)-sn-glycero-3-phospho]-3'-[1-(9Z,12Z-octadecadienoyl)-sn-glycero-3-phospho]-glycerol + (9Z,12Z)-octadecadienoyl-CoA = 1',3'-bis-[1,2-di-(9Z,12Z-octadecadienoyl)-sn-glycero-3-phospho]-glycerol + CoA</text>
        <dbReference type="Rhea" id="RHEA:43672"/>
        <dbReference type="ChEBI" id="CHEBI:57287"/>
        <dbReference type="ChEBI" id="CHEBI:57383"/>
        <dbReference type="ChEBI" id="CHEBI:83580"/>
        <dbReference type="ChEBI" id="CHEBI:83581"/>
    </reaction>
    <physiologicalReaction direction="left-to-right" evidence="24">
        <dbReference type="Rhea" id="RHEA:43673"/>
    </physiologicalReaction>
</comment>
<evidence type="ECO:0000256" key="37">
    <source>
        <dbReference type="ARBA" id="ARBA00077617"/>
    </source>
</evidence>
<dbReference type="Proteomes" id="UP000085678">
    <property type="component" value="Unplaced"/>
</dbReference>
<comment type="catalytic activity">
    <reaction evidence="33">
        <text>1'-[1,2-di-(9Z,12Z-octadecadienoyl)-sn-glycero-3-phospho]-3'-[1-(9Z,12Z-octadecadienoyl)-sn-glycero-3-phospho]-glycerol + hexadecanoyl-CoA = 1'-[1,2-di-(9Z,12Z-octadecadienoyl)-sn-glycero-3-phospho]-3'-[1-(9Z,12Z-octadecadienoyl)-2-hexadecanoyl-sn-glycero-3-phospho]-glycerol + CoA</text>
        <dbReference type="Rhea" id="RHEA:43680"/>
        <dbReference type="ChEBI" id="CHEBI:57287"/>
        <dbReference type="ChEBI" id="CHEBI:57379"/>
        <dbReference type="ChEBI" id="CHEBI:83580"/>
        <dbReference type="ChEBI" id="CHEBI:83583"/>
    </reaction>
    <physiologicalReaction direction="left-to-right" evidence="33">
        <dbReference type="Rhea" id="RHEA:43681"/>
    </physiologicalReaction>
</comment>
<dbReference type="GeneID" id="106173898"/>
<comment type="similarity">
    <text evidence="41">Belongs to the enoyl-CoA hydratase/isomerase family.</text>
</comment>
<dbReference type="InterPro" id="IPR050136">
    <property type="entry name" value="FA_oxidation_alpha_subunit"/>
</dbReference>
<evidence type="ECO:0000256" key="28">
    <source>
        <dbReference type="ARBA" id="ARBA00052224"/>
    </source>
</evidence>
<comment type="catalytic activity">
    <reaction evidence="31">
        <text>1'-[1,2-di-(9Z,12Z-octadecadienoyl)-sn-glycero-3-phospho]-3'-[1-(9Z,12Z-octadecadienoyl)-sn-glycero-3-phospho]-glycerol + (9Z)-octadecenoyl-CoA = 1'-[1,2-di-(9Z,12Z-octadecadienoyl)-sn-glycero-3-phospho]-3'-[1-(9Z,12Z-octadecadienoyl)-2-(9Z-octadecenoyl)-sn-glycero-3-phospho]-glycerol + CoA</text>
        <dbReference type="Rhea" id="RHEA:43676"/>
        <dbReference type="ChEBI" id="CHEBI:57287"/>
        <dbReference type="ChEBI" id="CHEBI:57387"/>
        <dbReference type="ChEBI" id="CHEBI:83580"/>
        <dbReference type="ChEBI" id="CHEBI:83582"/>
    </reaction>
    <physiologicalReaction direction="left-to-right" evidence="31">
        <dbReference type="Rhea" id="RHEA:43677"/>
    </physiologicalReaction>
</comment>
<evidence type="ECO:0000256" key="21">
    <source>
        <dbReference type="ARBA" id="ARBA00035854"/>
    </source>
</evidence>
<dbReference type="InterPro" id="IPR018376">
    <property type="entry name" value="Enoyl-CoA_hyd/isom_CS"/>
</dbReference>
<dbReference type="FunFam" id="3.40.50.720:FF:000009">
    <property type="entry name" value="Fatty oxidation complex, alpha subunit"/>
    <property type="match status" value="1"/>
</dbReference>
<comment type="subcellular location">
    <subcellularLocation>
        <location evidence="2">Mitochondrion inner membrane</location>
    </subcellularLocation>
</comment>
<evidence type="ECO:0000256" key="20">
    <source>
        <dbReference type="ARBA" id="ARBA00023268"/>
    </source>
</evidence>
<dbReference type="SUPFAM" id="SSF48179">
    <property type="entry name" value="6-phosphogluconate dehydrogenase C-terminal domain-like"/>
    <property type="match status" value="2"/>
</dbReference>
<dbReference type="InterPro" id="IPR006176">
    <property type="entry name" value="3-OHacyl-CoA_DH_NAD-bd"/>
</dbReference>
<dbReference type="OMA" id="ESTTIRW"/>
<keyword evidence="13" id="KW-0007">Acetylation</keyword>
<dbReference type="UniPathway" id="UPA00659"/>
<comment type="pathway">
    <text evidence="3">Lipid metabolism; fatty acid beta-oxidation.</text>
</comment>
<evidence type="ECO:0000256" key="15">
    <source>
        <dbReference type="ARBA" id="ARBA00023027"/>
    </source>
</evidence>
<feature type="site" description="Important for long-chain enoyl-CoA hydratase activity" evidence="40">
    <location>
        <position position="147"/>
    </location>
</feature>
<evidence type="ECO:0000256" key="2">
    <source>
        <dbReference type="ARBA" id="ARBA00004273"/>
    </source>
</evidence>
<keyword evidence="18" id="KW-0472">Membrane</keyword>
<dbReference type="InterPro" id="IPR001753">
    <property type="entry name" value="Enoyl-CoA_hydra/iso"/>
</dbReference>
<comment type="catalytic activity">
    <reaction evidence="32">
        <text>(3S)-3-hydroxydodecanoyl-CoA + NAD(+) = 3-oxododecanoyl-CoA + NADH + H(+)</text>
        <dbReference type="Rhea" id="RHEA:31179"/>
        <dbReference type="ChEBI" id="CHEBI:15378"/>
        <dbReference type="ChEBI" id="CHEBI:57540"/>
        <dbReference type="ChEBI" id="CHEBI:57945"/>
        <dbReference type="ChEBI" id="CHEBI:62558"/>
        <dbReference type="ChEBI" id="CHEBI:62615"/>
    </reaction>
    <physiologicalReaction direction="left-to-right" evidence="32">
        <dbReference type="Rhea" id="RHEA:31180"/>
    </physiologicalReaction>
</comment>
<dbReference type="NCBIfam" id="TIGR02441">
    <property type="entry name" value="fa_ox_alpha_mit"/>
    <property type="match status" value="1"/>
</dbReference>
<dbReference type="GO" id="GO:0006635">
    <property type="term" value="P:fatty acid beta-oxidation"/>
    <property type="evidence" value="ECO:0007669"/>
    <property type="project" value="UniProtKB-UniPathway"/>
</dbReference>
<evidence type="ECO:0000256" key="22">
    <source>
        <dbReference type="ARBA" id="ARBA00047613"/>
    </source>
</evidence>
<evidence type="ECO:0000256" key="36">
    <source>
        <dbReference type="ARBA" id="ARBA00068347"/>
    </source>
</evidence>
<dbReference type="FunCoup" id="A0A1S3JJX9">
    <property type="interactions" value="1655"/>
</dbReference>
<evidence type="ECO:0000313" key="45">
    <source>
        <dbReference type="RefSeq" id="XP_013410678.1"/>
    </source>
</evidence>
<feature type="domain" description="3-hydroxyacyl-CoA dehydrogenase C-terminal" evidence="42">
    <location>
        <begin position="683"/>
        <end position="764"/>
    </location>
</feature>
<keyword evidence="7" id="KW-0488">Methylation</keyword>
<dbReference type="InterPro" id="IPR006108">
    <property type="entry name" value="3HC_DH_C"/>
</dbReference>
<dbReference type="GO" id="GO:0016507">
    <property type="term" value="C:mitochondrial fatty acid beta-oxidation multienzyme complex"/>
    <property type="evidence" value="ECO:0007669"/>
    <property type="project" value="InterPro"/>
</dbReference>
<comment type="catalytic activity">
    <reaction evidence="26">
        <text>a 4-saturated-(3S)-3-hydroxyacyl-CoA = a (3E)-enoyl-CoA + H2O</text>
        <dbReference type="Rhea" id="RHEA:20724"/>
        <dbReference type="ChEBI" id="CHEBI:15377"/>
        <dbReference type="ChEBI" id="CHEBI:58521"/>
        <dbReference type="ChEBI" id="CHEBI:137480"/>
        <dbReference type="EC" id="4.2.1.17"/>
    </reaction>
    <physiologicalReaction direction="right-to-left" evidence="26">
        <dbReference type="Rhea" id="RHEA:20726"/>
    </physiologicalReaction>
</comment>
<gene>
    <name evidence="45" type="primary">LOC106173898</name>
</gene>
<evidence type="ECO:0000256" key="26">
    <source>
        <dbReference type="ARBA" id="ARBA00051215"/>
    </source>
</evidence>
<feature type="domain" description="3-hydroxyacyl-CoA dehydrogenase C-terminal" evidence="42">
    <location>
        <begin position="551"/>
        <end position="645"/>
    </location>
</feature>
<dbReference type="PANTHER" id="PTHR43612:SF3">
    <property type="entry name" value="TRIFUNCTIONAL ENZYME SUBUNIT ALPHA, MITOCHONDRIAL"/>
    <property type="match status" value="1"/>
</dbReference>
<evidence type="ECO:0000256" key="12">
    <source>
        <dbReference type="ARBA" id="ARBA00022946"/>
    </source>
</evidence>
<dbReference type="Gene3D" id="1.10.1040.50">
    <property type="match status" value="1"/>
</dbReference>
<dbReference type="FunFam" id="3.90.226.10:FF:000011">
    <property type="entry name" value="Fatty acid oxidation complex subunit alpha"/>
    <property type="match status" value="1"/>
</dbReference>
<feature type="active site" description="For hydroxyacyl-coenzyme A dehydrogenase activity" evidence="39">
    <location>
        <position position="517"/>
    </location>
</feature>
<evidence type="ECO:0000256" key="35">
    <source>
        <dbReference type="ARBA" id="ARBA00066806"/>
    </source>
</evidence>
<evidence type="ECO:0000256" key="40">
    <source>
        <dbReference type="PIRSR" id="PIRSR612803-2"/>
    </source>
</evidence>
<evidence type="ECO:0000256" key="27">
    <source>
        <dbReference type="ARBA" id="ARBA00051877"/>
    </source>
</evidence>
<evidence type="ECO:0000256" key="18">
    <source>
        <dbReference type="ARBA" id="ARBA00023136"/>
    </source>
</evidence>
<comment type="catalytic activity">
    <reaction evidence="30">
        <text>(3S)-hydroxytetradecanoyl-CoA + NAD(+) = 3-oxotetradecanoyl-CoA + NADH + H(+)</text>
        <dbReference type="Rhea" id="RHEA:31167"/>
        <dbReference type="ChEBI" id="CHEBI:15378"/>
        <dbReference type="ChEBI" id="CHEBI:57540"/>
        <dbReference type="ChEBI" id="CHEBI:57945"/>
        <dbReference type="ChEBI" id="CHEBI:62543"/>
        <dbReference type="ChEBI" id="CHEBI:62614"/>
    </reaction>
    <physiologicalReaction direction="left-to-right" evidence="30">
        <dbReference type="Rhea" id="RHEA:31168"/>
    </physiologicalReaction>
</comment>
<protein>
    <recommendedName>
        <fullName evidence="36">Trifunctional enzyme subunit alpha, mitochondrial</fullName>
        <ecNumber evidence="35">1.1.1.211</ecNumber>
        <ecNumber evidence="6">4.2.1.17</ecNumber>
    </recommendedName>
    <alternativeName>
        <fullName evidence="37">Monolysocardiolipin acyltransferase</fullName>
    </alternativeName>
    <alternativeName>
        <fullName evidence="38">TP-alpha</fullName>
    </alternativeName>
</protein>
<evidence type="ECO:0000313" key="44">
    <source>
        <dbReference type="Proteomes" id="UP000085678"/>
    </source>
</evidence>
<evidence type="ECO:0000256" key="41">
    <source>
        <dbReference type="RuleBase" id="RU003707"/>
    </source>
</evidence>
<comment type="catalytic activity">
    <reaction evidence="25">
        <text>a long-chain (3S)-3-hydroxy fatty acyl-CoA + NAD(+) = a long-chain 3-oxo-fatty acyl-CoA + NADH + H(+)</text>
        <dbReference type="Rhea" id="RHEA:52656"/>
        <dbReference type="ChEBI" id="CHEBI:15378"/>
        <dbReference type="ChEBI" id="CHEBI:57540"/>
        <dbReference type="ChEBI" id="CHEBI:57945"/>
        <dbReference type="ChEBI" id="CHEBI:136757"/>
        <dbReference type="ChEBI" id="CHEBI:136758"/>
        <dbReference type="EC" id="1.1.1.211"/>
    </reaction>
    <physiologicalReaction direction="left-to-right" evidence="25">
        <dbReference type="Rhea" id="RHEA:52657"/>
    </physiologicalReaction>
</comment>
<evidence type="ECO:0000256" key="38">
    <source>
        <dbReference type="ARBA" id="ARBA00083277"/>
    </source>
</evidence>
<keyword evidence="20" id="KW-0511">Multifunctional enzyme</keyword>
<dbReference type="EC" id="1.1.1.211" evidence="35"/>
<keyword evidence="10" id="KW-0999">Mitochondrion inner membrane</keyword>
<evidence type="ECO:0000256" key="9">
    <source>
        <dbReference type="ARBA" id="ARBA00022679"/>
    </source>
</evidence>
<comment type="catalytic activity">
    <reaction evidence="29">
        <text>(3S)-3-hydroxydodecanoyl-CoA = (2E)-dodecenoyl-CoA + H2O</text>
        <dbReference type="Rhea" id="RHEA:31075"/>
        <dbReference type="ChEBI" id="CHEBI:15377"/>
        <dbReference type="ChEBI" id="CHEBI:57330"/>
        <dbReference type="ChEBI" id="CHEBI:62558"/>
    </reaction>
    <physiologicalReaction direction="right-to-left" evidence="29">
        <dbReference type="Rhea" id="RHEA:31077"/>
    </physiologicalReaction>
</comment>
<keyword evidence="12" id="KW-0809">Transit peptide</keyword>
<evidence type="ECO:0000256" key="17">
    <source>
        <dbReference type="ARBA" id="ARBA00023128"/>
    </source>
</evidence>
<keyword evidence="44" id="KW-1185">Reference proteome</keyword>
<keyword evidence="15" id="KW-0520">NAD</keyword>
<comment type="subunit">
    <text evidence="34">Heterotetramer of 2 alpha/HADHA and 2 beta/HADHB subunits; forms the mitochondrial trifunctional enzyme. Also purified as higher order heterooligomers including a 4 alpha/HADHA and 4 beta/HADHB heterooligomer which physiological significance remains unclear. The mitochondrial trifunctional enzyme interacts with MTLN.</text>
</comment>
<evidence type="ECO:0000256" key="33">
    <source>
        <dbReference type="ARBA" id="ARBA00052989"/>
    </source>
</evidence>
<name>A0A1S3JJX9_LINAN</name>
<comment type="similarity">
    <text evidence="5">In the N-terminal section; belongs to the enoyl-CoA hydratase/isomerase family.</text>
</comment>
<keyword evidence="19" id="KW-0456">Lyase</keyword>
<evidence type="ECO:0000256" key="4">
    <source>
        <dbReference type="ARBA" id="ARBA00007005"/>
    </source>
</evidence>
<evidence type="ECO:0000256" key="29">
    <source>
        <dbReference type="ARBA" id="ARBA00052711"/>
    </source>
</evidence>
<dbReference type="Gene3D" id="3.90.226.10">
    <property type="entry name" value="2-enoyl-CoA Hydratase, Chain A, domain 1"/>
    <property type="match status" value="1"/>
</dbReference>
<feature type="domain" description="3-hydroxyacyl-CoA dehydrogenase NAD binding" evidence="43">
    <location>
        <begin position="370"/>
        <end position="548"/>
    </location>
</feature>
<evidence type="ECO:0000256" key="24">
    <source>
        <dbReference type="ARBA" id="ARBA00050222"/>
    </source>
</evidence>
<dbReference type="InterPro" id="IPR008927">
    <property type="entry name" value="6-PGluconate_DH-like_C_sf"/>
</dbReference>
<dbReference type="GO" id="GO:0070403">
    <property type="term" value="F:NAD+ binding"/>
    <property type="evidence" value="ECO:0007669"/>
    <property type="project" value="InterPro"/>
</dbReference>
<keyword evidence="8" id="KW-0597">Phosphoprotein</keyword>
<keyword evidence="16" id="KW-0443">Lipid metabolism</keyword>
<proteinExistence type="inferred from homology"/>
<accession>A0A1S3JJX9</accession>
<evidence type="ECO:0000256" key="3">
    <source>
        <dbReference type="ARBA" id="ARBA00005005"/>
    </source>
</evidence>
<keyword evidence="9" id="KW-0808">Transferase</keyword>
<evidence type="ECO:0000256" key="39">
    <source>
        <dbReference type="PIRSR" id="PIRSR612803-1"/>
    </source>
</evidence>
<evidence type="ECO:0000256" key="6">
    <source>
        <dbReference type="ARBA" id="ARBA00012076"/>
    </source>
</evidence>
<evidence type="ECO:0000256" key="23">
    <source>
        <dbReference type="ARBA" id="ARBA00048361"/>
    </source>
</evidence>
<dbReference type="Gene3D" id="3.40.50.720">
    <property type="entry name" value="NAD(P)-binding Rossmann-like Domain"/>
    <property type="match status" value="1"/>
</dbReference>
<comment type="catalytic activity">
    <reaction evidence="23">
        <text>(3S)-hydroxydecanoyl-CoA + NAD(+) = 3-oxodecanoyl-CoA + NADH + H(+)</text>
        <dbReference type="Rhea" id="RHEA:31187"/>
        <dbReference type="ChEBI" id="CHEBI:15378"/>
        <dbReference type="ChEBI" id="CHEBI:57540"/>
        <dbReference type="ChEBI" id="CHEBI:57945"/>
        <dbReference type="ChEBI" id="CHEBI:62548"/>
        <dbReference type="ChEBI" id="CHEBI:62616"/>
    </reaction>
    <physiologicalReaction direction="left-to-right" evidence="23">
        <dbReference type="Rhea" id="RHEA:31188"/>
    </physiologicalReaction>
</comment>
<comment type="catalytic activity">
    <reaction evidence="21">
        <text>a (3S)-3-hydroxyacyl-CoA = a (2E)-enoyl-CoA + H2O</text>
        <dbReference type="Rhea" id="RHEA:16105"/>
        <dbReference type="ChEBI" id="CHEBI:15377"/>
        <dbReference type="ChEBI" id="CHEBI:57318"/>
        <dbReference type="ChEBI" id="CHEBI:58856"/>
        <dbReference type="EC" id="4.2.1.17"/>
    </reaction>
    <physiologicalReaction direction="right-to-left" evidence="21">
        <dbReference type="Rhea" id="RHEA:16107"/>
    </physiologicalReaction>
</comment>
<dbReference type="RefSeq" id="XP_013410678.1">
    <property type="nucleotide sequence ID" value="XM_013555224.1"/>
</dbReference>
<evidence type="ECO:0000259" key="43">
    <source>
        <dbReference type="Pfam" id="PF02737"/>
    </source>
</evidence>
<evidence type="ECO:0000256" key="25">
    <source>
        <dbReference type="ARBA" id="ARBA00050446"/>
    </source>
</evidence>
<dbReference type="InterPro" id="IPR029045">
    <property type="entry name" value="ClpP/crotonase-like_dom_sf"/>
</dbReference>
<evidence type="ECO:0000256" key="13">
    <source>
        <dbReference type="ARBA" id="ARBA00022990"/>
    </source>
</evidence>
<dbReference type="GO" id="GO:0016509">
    <property type="term" value="F:long-chain (3S)-3-hydroxyacyl-CoA dehydrogenase (NAD+) activity"/>
    <property type="evidence" value="ECO:0007669"/>
    <property type="project" value="UniProtKB-EC"/>
</dbReference>
<dbReference type="PROSITE" id="PS00067">
    <property type="entry name" value="3HCDH"/>
    <property type="match status" value="1"/>
</dbReference>
<evidence type="ECO:0000256" key="14">
    <source>
        <dbReference type="ARBA" id="ARBA00023002"/>
    </source>
</evidence>
<dbReference type="InterPro" id="IPR012803">
    <property type="entry name" value="Fa_ox_alpha_mit"/>
</dbReference>
<feature type="site" description="Important for long-chain enoyl-CoA hydratase activity" evidence="40">
    <location>
        <position position="169"/>
    </location>
</feature>
<comment type="catalytic activity">
    <reaction evidence="27">
        <text>(3S)-hydroxyoctanoyl-CoA = (2E)-octenoyl-CoA + H2O</text>
        <dbReference type="Rhea" id="RHEA:31199"/>
        <dbReference type="ChEBI" id="CHEBI:15377"/>
        <dbReference type="ChEBI" id="CHEBI:62242"/>
        <dbReference type="ChEBI" id="CHEBI:62617"/>
    </reaction>
    <physiologicalReaction direction="right-to-left" evidence="27">
        <dbReference type="Rhea" id="RHEA:31201"/>
    </physiologicalReaction>
</comment>
<evidence type="ECO:0000256" key="5">
    <source>
        <dbReference type="ARBA" id="ARBA00008750"/>
    </source>
</evidence>
<evidence type="ECO:0000256" key="1">
    <source>
        <dbReference type="ARBA" id="ARBA00000469"/>
    </source>
</evidence>
<evidence type="ECO:0000256" key="16">
    <source>
        <dbReference type="ARBA" id="ARBA00023098"/>
    </source>
</evidence>
<dbReference type="Pfam" id="PF00725">
    <property type="entry name" value="3HCDH"/>
    <property type="match status" value="2"/>
</dbReference>
<dbReference type="AlphaFoldDB" id="A0A1S3JJX9"/>
<comment type="catalytic activity">
    <reaction evidence="22">
        <text>(3S)-hydroxyhexadecanoyl-CoA + NAD(+) = 3-oxohexadecanoyl-CoA + NADH + H(+)</text>
        <dbReference type="Rhea" id="RHEA:31159"/>
        <dbReference type="ChEBI" id="CHEBI:15378"/>
        <dbReference type="ChEBI" id="CHEBI:57349"/>
        <dbReference type="ChEBI" id="CHEBI:57540"/>
        <dbReference type="ChEBI" id="CHEBI:57945"/>
        <dbReference type="ChEBI" id="CHEBI:62613"/>
    </reaction>
    <physiologicalReaction direction="left-to-right" evidence="22">
        <dbReference type="Rhea" id="RHEA:31160"/>
    </physiologicalReaction>
</comment>
<evidence type="ECO:0000256" key="30">
    <source>
        <dbReference type="ARBA" id="ARBA00052834"/>
    </source>
</evidence>
<dbReference type="Pfam" id="PF02737">
    <property type="entry name" value="3HCDH_N"/>
    <property type="match status" value="1"/>
</dbReference>
<evidence type="ECO:0000259" key="42">
    <source>
        <dbReference type="Pfam" id="PF00725"/>
    </source>
</evidence>
<dbReference type="InterPro" id="IPR006180">
    <property type="entry name" value="3-OHacyl-CoA_DH_CS"/>
</dbReference>
<keyword evidence="17" id="KW-0496">Mitochondrion</keyword>
<dbReference type="SUPFAM" id="SSF51735">
    <property type="entry name" value="NAD(P)-binding Rossmann-fold domains"/>
    <property type="match status" value="1"/>
</dbReference>
<evidence type="ECO:0000256" key="7">
    <source>
        <dbReference type="ARBA" id="ARBA00022481"/>
    </source>
</evidence>
<dbReference type="SUPFAM" id="SSF52096">
    <property type="entry name" value="ClpP/crotonase"/>
    <property type="match status" value="1"/>
</dbReference>
<dbReference type="OrthoDB" id="10004768at2759"/>
<dbReference type="InParanoid" id="A0A1S3JJX9"/>
<dbReference type="PANTHER" id="PTHR43612">
    <property type="entry name" value="TRIFUNCTIONAL ENZYME SUBUNIT ALPHA"/>
    <property type="match status" value="1"/>
</dbReference>